<dbReference type="InterPro" id="IPR027417">
    <property type="entry name" value="P-loop_NTPase"/>
</dbReference>
<proteinExistence type="predicted"/>
<keyword evidence="4" id="KW-1185">Reference proteome</keyword>
<dbReference type="PANTHER" id="PTHR33463">
    <property type="entry name" value="NB-ARC DOMAIN-CONTAINING PROTEIN-RELATED"/>
    <property type="match status" value="1"/>
</dbReference>
<evidence type="ECO:0000313" key="4">
    <source>
        <dbReference type="Proteomes" id="UP001358586"/>
    </source>
</evidence>
<name>A0ABR0PQZ0_GOSAR</name>
<keyword evidence="1" id="KW-0547">Nucleotide-binding</keyword>
<dbReference type="InterPro" id="IPR042197">
    <property type="entry name" value="Apaf_helical"/>
</dbReference>
<dbReference type="Proteomes" id="UP001358586">
    <property type="component" value="Chromosome 6"/>
</dbReference>
<dbReference type="Gene3D" id="1.10.8.430">
    <property type="entry name" value="Helical domain of apoptotic protease-activating factors"/>
    <property type="match status" value="1"/>
</dbReference>
<comment type="caution">
    <text evidence="3">The sequence shown here is derived from an EMBL/GenBank/DDBJ whole genome shotgun (WGS) entry which is preliminary data.</text>
</comment>
<gene>
    <name evidence="3" type="ORF">PVK06_021765</name>
</gene>
<evidence type="ECO:0000256" key="2">
    <source>
        <dbReference type="ARBA" id="ARBA00022821"/>
    </source>
</evidence>
<keyword evidence="2" id="KW-0611">Plant defense</keyword>
<dbReference type="PANTHER" id="PTHR33463:SF220">
    <property type="entry name" value="NB-ARC DOMAIN-CONTAINING PROTEIN"/>
    <property type="match status" value="1"/>
</dbReference>
<accession>A0ABR0PQZ0</accession>
<dbReference type="EMBL" id="JARKNE010000006">
    <property type="protein sequence ID" value="KAK5826832.1"/>
    <property type="molecule type" value="Genomic_DNA"/>
</dbReference>
<evidence type="ECO:0000313" key="3">
    <source>
        <dbReference type="EMBL" id="KAK5826832.1"/>
    </source>
</evidence>
<evidence type="ECO:0008006" key="5">
    <source>
        <dbReference type="Google" id="ProtNLM"/>
    </source>
</evidence>
<evidence type="ECO:0000256" key="1">
    <source>
        <dbReference type="ARBA" id="ARBA00022741"/>
    </source>
</evidence>
<protein>
    <recommendedName>
        <fullName evidence="5">NB-ARC domain-containing protein</fullName>
    </recommendedName>
</protein>
<reference evidence="3 4" key="1">
    <citation type="submission" date="2023-03" db="EMBL/GenBank/DDBJ databases">
        <title>WGS of Gossypium arboreum.</title>
        <authorList>
            <person name="Yu D."/>
        </authorList>
    </citation>
    <scope>NUCLEOTIDE SEQUENCE [LARGE SCALE GENOMIC DNA]</scope>
    <source>
        <tissue evidence="3">Leaf</tissue>
    </source>
</reference>
<dbReference type="SUPFAM" id="SSF52540">
    <property type="entry name" value="P-loop containing nucleoside triphosphate hydrolases"/>
    <property type="match status" value="1"/>
</dbReference>
<sequence>MEARKKIKVECLKSEEAWKLFQDKVGDETLNSHPDIRELAKQVAKRCGGLPLALITMGRAMALKLKCKVTALSALFLVPVYWKEMEKIL</sequence>
<dbReference type="InterPro" id="IPR050905">
    <property type="entry name" value="Plant_NBS-LRR"/>
</dbReference>
<organism evidence="3 4">
    <name type="scientific">Gossypium arboreum</name>
    <name type="common">Tree cotton</name>
    <name type="synonym">Gossypium nanking</name>
    <dbReference type="NCBI Taxonomy" id="29729"/>
    <lineage>
        <taxon>Eukaryota</taxon>
        <taxon>Viridiplantae</taxon>
        <taxon>Streptophyta</taxon>
        <taxon>Embryophyta</taxon>
        <taxon>Tracheophyta</taxon>
        <taxon>Spermatophyta</taxon>
        <taxon>Magnoliopsida</taxon>
        <taxon>eudicotyledons</taxon>
        <taxon>Gunneridae</taxon>
        <taxon>Pentapetalae</taxon>
        <taxon>rosids</taxon>
        <taxon>malvids</taxon>
        <taxon>Malvales</taxon>
        <taxon>Malvaceae</taxon>
        <taxon>Malvoideae</taxon>
        <taxon>Gossypium</taxon>
    </lineage>
</organism>